<dbReference type="Proteomes" id="UP000002497">
    <property type="component" value="Unassembled WGS sequence"/>
</dbReference>
<sequence length="131" mass="15274">MTFISRTRFGCIASTRNIERLSIKRETKFHCPSSALIEEMASGDQSLFESIQAELYSRQQELGQLHKEKARLLTYVNQVEESKADMERQKIIGERQTVLSEEKMAKTRRELMHIEEKLEALREAIDLLSEK</sequence>
<proteinExistence type="predicted"/>
<reference evidence="2" key="2">
    <citation type="submission" date="2010-03" db="EMBL/GenBank/DDBJ databases">
        <title>The genome sequence of Coccidioides posadasii strain Silveira.</title>
        <authorList>
            <consortium name="The Broad Institute Genome Sequencing Center for Infectious Disease"/>
            <person name="Neafsey D."/>
            <person name="Orbach M."/>
            <person name="Henn M.R."/>
            <person name="Cole G.T."/>
            <person name="Galgiani J."/>
            <person name="Gardner M.J."/>
            <person name="Kirkland T.N."/>
            <person name="Taylor J.W."/>
            <person name="Young S.K."/>
            <person name="Zeng Q."/>
            <person name="Koehrsen M."/>
            <person name="Alvarado L."/>
            <person name="Berlin A."/>
            <person name="Borenstein D."/>
            <person name="Chapman S.B."/>
            <person name="Chen Z."/>
            <person name="Engels R."/>
            <person name="Freedman E."/>
            <person name="Gellesch M."/>
            <person name="Goldberg J."/>
            <person name="Griggs A."/>
            <person name="Gujja S."/>
            <person name="Heilman E."/>
            <person name="Heiman D."/>
            <person name="Howarth C."/>
            <person name="Jen D."/>
            <person name="Larson L."/>
            <person name="Mehta T."/>
            <person name="Neiman D."/>
            <person name="Park D."/>
            <person name="Pearson M."/>
            <person name="Richards J."/>
            <person name="Roberts A."/>
            <person name="Saif S."/>
            <person name="Shea T."/>
            <person name="Shenoy N."/>
            <person name="Sisk P."/>
            <person name="Stolte C."/>
            <person name="Sykes S."/>
            <person name="Walk T."/>
            <person name="White J."/>
            <person name="Yandava C."/>
            <person name="Haas B."/>
            <person name="Nusbaum C."/>
            <person name="Birren B."/>
        </authorList>
    </citation>
    <scope>NUCLEOTIDE SEQUENCE [LARGE SCALE GENOMIC DNA]</scope>
    <source>
        <strain evidence="2">RMSCC 757 / Silveira</strain>
    </source>
</reference>
<dbReference type="AlphaFoldDB" id="E9CR94"/>
<accession>E9CR94</accession>
<dbReference type="EMBL" id="GL636486">
    <property type="protein sequence ID" value="EFW23226.1"/>
    <property type="molecule type" value="Genomic_DNA"/>
</dbReference>
<keyword evidence="2" id="KW-1185">Reference proteome</keyword>
<dbReference type="VEuPathDB" id="FungiDB:CPSG_01125"/>
<dbReference type="HOGENOM" id="CLU_1927401_0_0_1"/>
<evidence type="ECO:0000313" key="2">
    <source>
        <dbReference type="Proteomes" id="UP000002497"/>
    </source>
</evidence>
<protein>
    <submittedName>
        <fullName evidence="1">Predicted protein</fullName>
    </submittedName>
</protein>
<organism evidence="2">
    <name type="scientific">Coccidioides posadasii (strain RMSCC 757 / Silveira)</name>
    <name type="common">Valley fever fungus</name>
    <dbReference type="NCBI Taxonomy" id="443226"/>
    <lineage>
        <taxon>Eukaryota</taxon>
        <taxon>Fungi</taxon>
        <taxon>Dikarya</taxon>
        <taxon>Ascomycota</taxon>
        <taxon>Pezizomycotina</taxon>
        <taxon>Eurotiomycetes</taxon>
        <taxon>Eurotiomycetidae</taxon>
        <taxon>Onygenales</taxon>
        <taxon>Onygenaceae</taxon>
        <taxon>Coccidioides</taxon>
    </lineage>
</organism>
<evidence type="ECO:0000313" key="1">
    <source>
        <dbReference type="EMBL" id="EFW23226.1"/>
    </source>
</evidence>
<name>E9CR94_COCPS</name>
<reference evidence="2" key="1">
    <citation type="journal article" date="2010" name="Genome Res.">
        <title>Population genomic sequencing of Coccidioides fungi reveals recent hybridization and transposon control.</title>
        <authorList>
            <person name="Neafsey D.E."/>
            <person name="Barker B.M."/>
            <person name="Sharpton T.J."/>
            <person name="Stajich J.E."/>
            <person name="Park D.J."/>
            <person name="Whiston E."/>
            <person name="Hung C.-Y."/>
            <person name="McMahan C."/>
            <person name="White J."/>
            <person name="Sykes S."/>
            <person name="Heiman D."/>
            <person name="Young S."/>
            <person name="Zeng Q."/>
            <person name="Abouelleil A."/>
            <person name="Aftuck L."/>
            <person name="Bessette D."/>
            <person name="Brown A."/>
            <person name="FitzGerald M."/>
            <person name="Lui A."/>
            <person name="Macdonald J.P."/>
            <person name="Priest M."/>
            <person name="Orbach M.J."/>
            <person name="Galgiani J.N."/>
            <person name="Kirkland T.N."/>
            <person name="Cole G.T."/>
            <person name="Birren B.W."/>
            <person name="Henn M.R."/>
            <person name="Taylor J.W."/>
            <person name="Rounsley S.D."/>
        </authorList>
    </citation>
    <scope>NUCLEOTIDE SEQUENCE [LARGE SCALE GENOMIC DNA]</scope>
    <source>
        <strain evidence="2">RMSCC 757 / Silveira</strain>
    </source>
</reference>
<gene>
    <name evidence="1" type="ORF">CPSG_01125</name>
</gene>
<dbReference type="VEuPathDB" id="FungiDB:D8B26_006730"/>